<comment type="cofactor">
    <cofactor evidence="1">
        <name>pyridoxal 5'-phosphate</name>
        <dbReference type="ChEBI" id="CHEBI:597326"/>
    </cofactor>
</comment>
<evidence type="ECO:0000259" key="4">
    <source>
        <dbReference type="Pfam" id="PF02784"/>
    </source>
</evidence>
<dbReference type="SUPFAM" id="SSF55931">
    <property type="entry name" value="Glutamine synthetase/guanido kinase"/>
    <property type="match status" value="1"/>
</dbReference>
<evidence type="ECO:0000259" key="3">
    <source>
        <dbReference type="Pfam" id="PF00278"/>
    </source>
</evidence>
<dbReference type="GO" id="GO:0016874">
    <property type="term" value="F:ligase activity"/>
    <property type="evidence" value="ECO:0007669"/>
    <property type="project" value="InterPro"/>
</dbReference>
<dbReference type="AlphaFoldDB" id="A0A0F9BIU2"/>
<dbReference type="PANTHER" id="PTHR43727:SF2">
    <property type="entry name" value="GROUP IV DECARBOXYLASE"/>
    <property type="match status" value="1"/>
</dbReference>
<dbReference type="GO" id="GO:0009089">
    <property type="term" value="P:lysine biosynthetic process via diaminopimelate"/>
    <property type="evidence" value="ECO:0007669"/>
    <property type="project" value="TreeGrafter"/>
</dbReference>
<dbReference type="Gene3D" id="2.40.37.10">
    <property type="entry name" value="Lyase, Ornithine Decarboxylase, Chain A, domain 1"/>
    <property type="match status" value="1"/>
</dbReference>
<organism evidence="5">
    <name type="scientific">marine sediment metagenome</name>
    <dbReference type="NCBI Taxonomy" id="412755"/>
    <lineage>
        <taxon>unclassified sequences</taxon>
        <taxon>metagenomes</taxon>
        <taxon>ecological metagenomes</taxon>
    </lineage>
</organism>
<keyword evidence="2" id="KW-0663">Pyridoxal phosphate</keyword>
<dbReference type="PRINTS" id="PR01179">
    <property type="entry name" value="ODADCRBXLASE"/>
</dbReference>
<dbReference type="InterPro" id="IPR022643">
    <property type="entry name" value="De-COase2_C"/>
</dbReference>
<protein>
    <recommendedName>
        <fullName evidence="6">Orn/DAP/Arg decarboxylase 2 N-terminal domain-containing protein</fullName>
    </recommendedName>
</protein>
<evidence type="ECO:0008006" key="6">
    <source>
        <dbReference type="Google" id="ProtNLM"/>
    </source>
</evidence>
<sequence length="276" mass="29811">HVQLSTRTKMFCGCELSFGKEPNVHTCPICLGHPGTLPVPNASAVRQALEMPGLEVVGLHVHLGSPLFELEPYREAVDVLLAFAAEMGKKHGLKLDELSPGGGFAVQYMEGQAPPAIGEYAEAIVSGLTEGCRKHGLPLPRLIIEPGRAIVARAGVALYTVGASKEVPGVRRFVSVDGGIADNIRPPLYESQYSALVASKALETRRERVTIAGRYCESGDILMRDADLAPLDAGDSHAFFCTHSNEVRLKLCEGSEDVEEYFSHWISRIVYAGTKD</sequence>
<gene>
    <name evidence="5" type="ORF">LCGC14_2722540</name>
</gene>
<dbReference type="InterPro" id="IPR029066">
    <property type="entry name" value="PLP-binding_barrel"/>
</dbReference>
<feature type="domain" description="Orn/DAP/Arg decarboxylase 2 N-terminal" evidence="4">
    <location>
        <begin position="41"/>
        <end position="152"/>
    </location>
</feature>
<dbReference type="InterPro" id="IPR009006">
    <property type="entry name" value="Ala_racemase/Decarboxylase_C"/>
</dbReference>
<evidence type="ECO:0000256" key="1">
    <source>
        <dbReference type="ARBA" id="ARBA00001933"/>
    </source>
</evidence>
<feature type="domain" description="Orn/DAP/Arg decarboxylase 2 C-terminal" evidence="3">
    <location>
        <begin position="153"/>
        <end position="240"/>
    </location>
</feature>
<dbReference type="SUPFAM" id="SSF51419">
    <property type="entry name" value="PLP-binding barrel"/>
    <property type="match status" value="1"/>
</dbReference>
<dbReference type="Pfam" id="PF02784">
    <property type="entry name" value="Orn_Arg_deC_N"/>
    <property type="match status" value="1"/>
</dbReference>
<dbReference type="Pfam" id="PF00278">
    <property type="entry name" value="Orn_DAP_Arg_deC"/>
    <property type="match status" value="1"/>
</dbReference>
<dbReference type="InterPro" id="IPR000183">
    <property type="entry name" value="Orn/DAP/Arg_de-COase"/>
</dbReference>
<comment type="caution">
    <text evidence="5">The sequence shown here is derived from an EMBL/GenBank/DDBJ whole genome shotgun (WGS) entry which is preliminary data.</text>
</comment>
<dbReference type="EMBL" id="LAZR01049083">
    <property type="protein sequence ID" value="KKK90484.1"/>
    <property type="molecule type" value="Genomic_DNA"/>
</dbReference>
<dbReference type="GO" id="GO:0008836">
    <property type="term" value="F:diaminopimelate decarboxylase activity"/>
    <property type="evidence" value="ECO:0007669"/>
    <property type="project" value="TreeGrafter"/>
</dbReference>
<feature type="non-terminal residue" evidence="5">
    <location>
        <position position="1"/>
    </location>
</feature>
<reference evidence="5" key="1">
    <citation type="journal article" date="2015" name="Nature">
        <title>Complex archaea that bridge the gap between prokaryotes and eukaryotes.</title>
        <authorList>
            <person name="Spang A."/>
            <person name="Saw J.H."/>
            <person name="Jorgensen S.L."/>
            <person name="Zaremba-Niedzwiedzka K."/>
            <person name="Martijn J."/>
            <person name="Lind A.E."/>
            <person name="van Eijk R."/>
            <person name="Schleper C."/>
            <person name="Guy L."/>
            <person name="Ettema T.J."/>
        </authorList>
    </citation>
    <scope>NUCLEOTIDE SEQUENCE</scope>
</reference>
<evidence type="ECO:0000256" key="2">
    <source>
        <dbReference type="ARBA" id="ARBA00022898"/>
    </source>
</evidence>
<dbReference type="PANTHER" id="PTHR43727">
    <property type="entry name" value="DIAMINOPIMELATE DECARBOXYLASE"/>
    <property type="match status" value="1"/>
</dbReference>
<name>A0A0F9BIU2_9ZZZZ</name>
<dbReference type="SUPFAM" id="SSF50621">
    <property type="entry name" value="Alanine racemase C-terminal domain-like"/>
    <property type="match status" value="1"/>
</dbReference>
<dbReference type="Gene3D" id="3.20.20.10">
    <property type="entry name" value="Alanine racemase"/>
    <property type="match status" value="1"/>
</dbReference>
<proteinExistence type="predicted"/>
<evidence type="ECO:0000313" key="5">
    <source>
        <dbReference type="EMBL" id="KKK90484.1"/>
    </source>
</evidence>
<dbReference type="InterPro" id="IPR014746">
    <property type="entry name" value="Gln_synth/guanido_kin_cat_dom"/>
</dbReference>
<accession>A0A0F9BIU2</accession>
<dbReference type="InterPro" id="IPR022644">
    <property type="entry name" value="De-COase2_N"/>
</dbReference>